<protein>
    <submittedName>
        <fullName evidence="2">Formate dehydrogenase-associated protein</fullName>
    </submittedName>
</protein>
<keyword evidence="1" id="KW-0732">Signal</keyword>
<accession>A0AAD0SPW8</accession>
<dbReference type="EMBL" id="CP032100">
    <property type="protein sequence ID" value="AXX89469.1"/>
    <property type="molecule type" value="Genomic_DNA"/>
</dbReference>
<reference evidence="2 3" key="1">
    <citation type="submission" date="2018-08" db="EMBL/GenBank/DDBJ databases">
        <title>Complete genome of the Arcobacter suis type strain LMG 26152.</title>
        <authorList>
            <person name="Miller W.G."/>
            <person name="Yee E."/>
            <person name="Bono J.L."/>
        </authorList>
    </citation>
    <scope>NUCLEOTIDE SEQUENCE [LARGE SCALE GENOMIC DNA]</scope>
    <source>
        <strain evidence="2 3">CECT 7833</strain>
    </source>
</reference>
<dbReference type="InterPro" id="IPR006311">
    <property type="entry name" value="TAT_signal"/>
</dbReference>
<dbReference type="PROSITE" id="PS51318">
    <property type="entry name" value="TAT"/>
    <property type="match status" value="1"/>
</dbReference>
<gene>
    <name evidence="2" type="primary">fdhK</name>
    <name evidence="2" type="ORF">ASUIS_0981</name>
</gene>
<evidence type="ECO:0000313" key="3">
    <source>
        <dbReference type="Proteomes" id="UP000263040"/>
    </source>
</evidence>
<organism evidence="2 3">
    <name type="scientific">Arcobacter suis CECT 7833</name>
    <dbReference type="NCBI Taxonomy" id="663365"/>
    <lineage>
        <taxon>Bacteria</taxon>
        <taxon>Pseudomonadati</taxon>
        <taxon>Campylobacterota</taxon>
        <taxon>Epsilonproteobacteria</taxon>
        <taxon>Campylobacterales</taxon>
        <taxon>Arcobacteraceae</taxon>
        <taxon>Arcobacter</taxon>
    </lineage>
</organism>
<dbReference type="RefSeq" id="WP_118886016.1">
    <property type="nucleotide sequence ID" value="NZ_CP032100.1"/>
</dbReference>
<proteinExistence type="predicted"/>
<dbReference type="Proteomes" id="UP000263040">
    <property type="component" value="Chromosome"/>
</dbReference>
<evidence type="ECO:0000313" key="2">
    <source>
        <dbReference type="EMBL" id="AXX89469.1"/>
    </source>
</evidence>
<dbReference type="KEGG" id="asui:ASUIS_0981"/>
<dbReference type="AlphaFoldDB" id="A0AAD0SPW8"/>
<name>A0AAD0SPW8_9BACT</name>
<keyword evidence="3" id="KW-1185">Reference proteome</keyword>
<feature type="signal peptide" evidence="1">
    <location>
        <begin position="1"/>
        <end position="30"/>
    </location>
</feature>
<evidence type="ECO:0000256" key="1">
    <source>
        <dbReference type="SAM" id="SignalP"/>
    </source>
</evidence>
<sequence length="74" mass="7943">MADELNQRRNFIKRAGIAATVVVGSVVATAATTENQHRGAGSDTGNGVVTGRSKKKEILYKKTTAWSEFYNAAK</sequence>
<feature type="chain" id="PRO_5041969960" evidence="1">
    <location>
        <begin position="31"/>
        <end position="74"/>
    </location>
</feature>